<evidence type="ECO:0000313" key="8">
    <source>
        <dbReference type="Ensembl" id="ENSHHUP00000056026.1"/>
    </source>
</evidence>
<dbReference type="GO" id="GO:0044389">
    <property type="term" value="F:ubiquitin-like protein ligase binding"/>
    <property type="evidence" value="ECO:0007669"/>
    <property type="project" value="TreeGrafter"/>
</dbReference>
<dbReference type="STRING" id="62062.ENSHHUP00000056026"/>
<reference evidence="8" key="2">
    <citation type="submission" date="2025-08" db="UniProtKB">
        <authorList>
            <consortium name="Ensembl"/>
        </authorList>
    </citation>
    <scope>IDENTIFICATION</scope>
</reference>
<reference evidence="9" key="1">
    <citation type="submission" date="2018-06" db="EMBL/GenBank/DDBJ databases">
        <title>Genome assembly of Danube salmon.</title>
        <authorList>
            <person name="Macqueen D.J."/>
            <person name="Gundappa M.K."/>
        </authorList>
    </citation>
    <scope>NUCLEOTIDE SEQUENCE [LARGE SCALE GENOMIC DNA]</scope>
</reference>
<dbReference type="AlphaFoldDB" id="A0A4W5NUV5"/>
<keyword evidence="2" id="KW-0328">Glycosyltransferase</keyword>
<name>A0A4W5NUV5_9TELE</name>
<dbReference type="GO" id="GO:0005634">
    <property type="term" value="C:nucleus"/>
    <property type="evidence" value="ECO:0007669"/>
    <property type="project" value="UniProtKB-SubCell"/>
</dbReference>
<dbReference type="Proteomes" id="UP000314982">
    <property type="component" value="Unassembled WGS sequence"/>
</dbReference>
<dbReference type="GO" id="GO:1990404">
    <property type="term" value="F:NAD+-protein mono-ADP-ribosyltransferase activity"/>
    <property type="evidence" value="ECO:0007669"/>
    <property type="project" value="TreeGrafter"/>
</dbReference>
<evidence type="ECO:0000256" key="2">
    <source>
        <dbReference type="ARBA" id="ARBA00022676"/>
    </source>
</evidence>
<keyword evidence="5" id="KW-0539">Nucleus</keyword>
<dbReference type="PANTHER" id="PTHR14453:SF70">
    <property type="entry name" value="PROTEIN MONO-ADP-RIBOSYLTRANSFERASE PARP9"/>
    <property type="match status" value="1"/>
</dbReference>
<accession>A0A4W5NUV5</accession>
<keyword evidence="4" id="KW-0520">NAD</keyword>
<protein>
    <recommendedName>
        <fullName evidence="7">PARP14-like eighth type I KH domain-containing protein</fullName>
    </recommendedName>
</protein>
<keyword evidence="9" id="KW-1185">Reference proteome</keyword>
<evidence type="ECO:0000256" key="1">
    <source>
        <dbReference type="ARBA" id="ARBA00004123"/>
    </source>
</evidence>
<dbReference type="SUPFAM" id="SSF56399">
    <property type="entry name" value="ADP-ribosylation"/>
    <property type="match status" value="1"/>
</dbReference>
<evidence type="ECO:0000313" key="9">
    <source>
        <dbReference type="Proteomes" id="UP000314982"/>
    </source>
</evidence>
<dbReference type="Ensembl" id="ENSHHUT00000057961.1">
    <property type="protein sequence ID" value="ENSHHUP00000056026.1"/>
    <property type="gene ID" value="ENSHHUG00000033461.1"/>
</dbReference>
<keyword evidence="3" id="KW-0808">Transferase</keyword>
<dbReference type="GeneTree" id="ENSGT00940000158837"/>
<dbReference type="InterPro" id="IPR052056">
    <property type="entry name" value="Mono-ARTD/PARP"/>
</dbReference>
<feature type="region of interest" description="Disordered" evidence="6">
    <location>
        <begin position="1"/>
        <end position="33"/>
    </location>
</feature>
<sequence length="326" mass="36668">MSRLQGFGHATDQYESRAPNEHRSPRGGATPHIELSSAYSDTLREATFWLTFIMSSDSFTIHNNFIQCFGQTEFDELLSFQTKWKVSIKENLKDGCASITIQGASRGIRAAVLEVEAMCCKVQEDFAKELENLMGLKSPTSSPRKPVDDNIWLWLMLQVEKVENRALRQLFDLKKLQVSTSPQQMYQRLPAQFCDLLSRVGFQKEFAPPDGKLGKGIYFSSSVSGAEKLWLKSFAGEEYLYFVEAEVLTGNSTAGSPDLIVPPPFGRDPLTLYDSVEEGLATFVVFNGHQALPKYLITLKCLASVSALRLQFIANKMLLQFEFIIF</sequence>
<feature type="compositionally biased region" description="Basic and acidic residues" evidence="6">
    <location>
        <begin position="12"/>
        <end position="24"/>
    </location>
</feature>
<dbReference type="Gene3D" id="3.90.228.10">
    <property type="match status" value="1"/>
</dbReference>
<dbReference type="GO" id="GO:0003950">
    <property type="term" value="F:NAD+ poly-ADP-ribosyltransferase activity"/>
    <property type="evidence" value="ECO:0007669"/>
    <property type="project" value="TreeGrafter"/>
</dbReference>
<evidence type="ECO:0000259" key="7">
    <source>
        <dbReference type="Pfam" id="PF23254"/>
    </source>
</evidence>
<dbReference type="GO" id="GO:0060335">
    <property type="term" value="P:positive regulation of type II interferon-mediated signaling pathway"/>
    <property type="evidence" value="ECO:0007669"/>
    <property type="project" value="TreeGrafter"/>
</dbReference>
<evidence type="ECO:0000256" key="5">
    <source>
        <dbReference type="ARBA" id="ARBA00023242"/>
    </source>
</evidence>
<reference evidence="8" key="3">
    <citation type="submission" date="2025-09" db="UniProtKB">
        <authorList>
            <consortium name="Ensembl"/>
        </authorList>
    </citation>
    <scope>IDENTIFICATION</scope>
</reference>
<comment type="subcellular location">
    <subcellularLocation>
        <location evidence="1">Nucleus</location>
    </subcellularLocation>
</comment>
<dbReference type="GO" id="GO:0005737">
    <property type="term" value="C:cytoplasm"/>
    <property type="evidence" value="ECO:0007669"/>
    <property type="project" value="TreeGrafter"/>
</dbReference>
<proteinExistence type="predicted"/>
<dbReference type="Pfam" id="PF23254">
    <property type="entry name" value="KH_PARP14_8"/>
    <property type="match status" value="1"/>
</dbReference>
<evidence type="ECO:0000256" key="3">
    <source>
        <dbReference type="ARBA" id="ARBA00022679"/>
    </source>
</evidence>
<feature type="domain" description="PARP14-like eighth type I KH" evidence="7">
    <location>
        <begin position="60"/>
        <end position="122"/>
    </location>
</feature>
<dbReference type="InterPro" id="IPR057049">
    <property type="entry name" value="PARP14_KH_8"/>
</dbReference>
<organism evidence="8 9">
    <name type="scientific">Hucho hucho</name>
    <name type="common">huchen</name>
    <dbReference type="NCBI Taxonomy" id="62062"/>
    <lineage>
        <taxon>Eukaryota</taxon>
        <taxon>Metazoa</taxon>
        <taxon>Chordata</taxon>
        <taxon>Craniata</taxon>
        <taxon>Vertebrata</taxon>
        <taxon>Euteleostomi</taxon>
        <taxon>Actinopterygii</taxon>
        <taxon>Neopterygii</taxon>
        <taxon>Teleostei</taxon>
        <taxon>Protacanthopterygii</taxon>
        <taxon>Salmoniformes</taxon>
        <taxon>Salmonidae</taxon>
        <taxon>Salmoninae</taxon>
        <taxon>Hucho</taxon>
    </lineage>
</organism>
<dbReference type="GO" id="GO:0070212">
    <property type="term" value="P:protein poly-ADP-ribosylation"/>
    <property type="evidence" value="ECO:0007669"/>
    <property type="project" value="TreeGrafter"/>
</dbReference>
<dbReference type="PANTHER" id="PTHR14453">
    <property type="entry name" value="PARP/ZINC FINGER CCCH TYPE DOMAIN CONTAINING PROTEIN"/>
    <property type="match status" value="1"/>
</dbReference>
<evidence type="ECO:0000256" key="6">
    <source>
        <dbReference type="SAM" id="MobiDB-lite"/>
    </source>
</evidence>
<dbReference type="GO" id="GO:0003714">
    <property type="term" value="F:transcription corepressor activity"/>
    <property type="evidence" value="ECO:0007669"/>
    <property type="project" value="TreeGrafter"/>
</dbReference>
<dbReference type="GO" id="GO:0010629">
    <property type="term" value="P:negative regulation of gene expression"/>
    <property type="evidence" value="ECO:0007669"/>
    <property type="project" value="TreeGrafter"/>
</dbReference>
<evidence type="ECO:0000256" key="4">
    <source>
        <dbReference type="ARBA" id="ARBA00023027"/>
    </source>
</evidence>